<evidence type="ECO:0000256" key="1">
    <source>
        <dbReference type="SAM" id="Phobius"/>
    </source>
</evidence>
<reference evidence="2" key="1">
    <citation type="journal article" date="2021" name="Front. Microbiol.">
        <title>Comprehensive Comparative Genomics and Phenotyping of Methylobacterium Species.</title>
        <authorList>
            <person name="Alessa O."/>
            <person name="Ogura Y."/>
            <person name="Fujitani Y."/>
            <person name="Takami H."/>
            <person name="Hayashi T."/>
            <person name="Sahin N."/>
            <person name="Tani A."/>
        </authorList>
    </citation>
    <scope>NUCLEOTIDE SEQUENCE</scope>
    <source>
        <strain evidence="2">DSM 14458</strain>
    </source>
</reference>
<sequence length="48" mass="5061">MHETQTRQRIDRLLALMTPLVTVTVGGLIGGLIISVMGAITSVGQLAQ</sequence>
<keyword evidence="3" id="KW-1185">Reference proteome</keyword>
<name>A0ABQ4UTB7_9HYPH</name>
<keyword evidence="1" id="KW-1133">Transmembrane helix</keyword>
<protein>
    <submittedName>
        <fullName evidence="2">Uncharacterized protein</fullName>
    </submittedName>
</protein>
<evidence type="ECO:0000313" key="3">
    <source>
        <dbReference type="Proteomes" id="UP001055093"/>
    </source>
</evidence>
<keyword evidence="1" id="KW-0812">Transmembrane</keyword>
<organism evidence="2 3">
    <name type="scientific">Methylorubrum suomiense</name>
    <dbReference type="NCBI Taxonomy" id="144191"/>
    <lineage>
        <taxon>Bacteria</taxon>
        <taxon>Pseudomonadati</taxon>
        <taxon>Pseudomonadota</taxon>
        <taxon>Alphaproteobacteria</taxon>
        <taxon>Hyphomicrobiales</taxon>
        <taxon>Methylobacteriaceae</taxon>
        <taxon>Methylorubrum</taxon>
    </lineage>
</organism>
<dbReference type="RefSeq" id="WP_238307941.1">
    <property type="nucleotide sequence ID" value="NZ_BPRE01000005.1"/>
</dbReference>
<evidence type="ECO:0000313" key="2">
    <source>
        <dbReference type="EMBL" id="GJE75506.1"/>
    </source>
</evidence>
<reference evidence="2" key="2">
    <citation type="submission" date="2021-08" db="EMBL/GenBank/DDBJ databases">
        <authorList>
            <person name="Tani A."/>
            <person name="Ola A."/>
            <person name="Ogura Y."/>
            <person name="Katsura K."/>
            <person name="Hayashi T."/>
        </authorList>
    </citation>
    <scope>NUCLEOTIDE SEQUENCE</scope>
    <source>
        <strain evidence="2">DSM 14458</strain>
    </source>
</reference>
<comment type="caution">
    <text evidence="2">The sequence shown here is derived from an EMBL/GenBank/DDBJ whole genome shotgun (WGS) entry which is preliminary data.</text>
</comment>
<feature type="transmembrane region" description="Helical" evidence="1">
    <location>
        <begin position="12"/>
        <end position="40"/>
    </location>
</feature>
<dbReference type="EMBL" id="BPRE01000005">
    <property type="protein sequence ID" value="GJE75506.1"/>
    <property type="molecule type" value="Genomic_DNA"/>
</dbReference>
<proteinExistence type="predicted"/>
<accession>A0ABQ4UTB7</accession>
<keyword evidence="1" id="KW-0472">Membrane</keyword>
<dbReference type="Proteomes" id="UP001055093">
    <property type="component" value="Unassembled WGS sequence"/>
</dbReference>
<gene>
    <name evidence="2" type="ORF">BGCPKDLD_2090</name>
</gene>